<organism evidence="1 2">
    <name type="scientific">Trifolium subterraneum</name>
    <name type="common">Subterranean clover</name>
    <dbReference type="NCBI Taxonomy" id="3900"/>
    <lineage>
        <taxon>Eukaryota</taxon>
        <taxon>Viridiplantae</taxon>
        <taxon>Streptophyta</taxon>
        <taxon>Embryophyta</taxon>
        <taxon>Tracheophyta</taxon>
        <taxon>Spermatophyta</taxon>
        <taxon>Magnoliopsida</taxon>
        <taxon>eudicotyledons</taxon>
        <taxon>Gunneridae</taxon>
        <taxon>Pentapetalae</taxon>
        <taxon>rosids</taxon>
        <taxon>fabids</taxon>
        <taxon>Fabales</taxon>
        <taxon>Fabaceae</taxon>
        <taxon>Papilionoideae</taxon>
        <taxon>50 kb inversion clade</taxon>
        <taxon>NPAAA clade</taxon>
        <taxon>Hologalegina</taxon>
        <taxon>IRL clade</taxon>
        <taxon>Trifolieae</taxon>
        <taxon>Trifolium</taxon>
    </lineage>
</organism>
<gene>
    <name evidence="1" type="ORF">TSUD_111510</name>
</gene>
<accession>A0A2Z6M987</accession>
<name>A0A2Z6M987_TRISU</name>
<proteinExistence type="predicted"/>
<protein>
    <submittedName>
        <fullName evidence="1">Uncharacterized protein</fullName>
    </submittedName>
</protein>
<keyword evidence="2" id="KW-1185">Reference proteome</keyword>
<evidence type="ECO:0000313" key="2">
    <source>
        <dbReference type="Proteomes" id="UP000242715"/>
    </source>
</evidence>
<dbReference type="EMBL" id="DF973240">
    <property type="protein sequence ID" value="GAU22012.1"/>
    <property type="molecule type" value="Genomic_DNA"/>
</dbReference>
<evidence type="ECO:0000313" key="1">
    <source>
        <dbReference type="EMBL" id="GAU22012.1"/>
    </source>
</evidence>
<sequence>MVLFFRLPHALEKRKNFYGNGSLKSMLPSSSESQLIGCGIGFRLYIDKNCGTEEKEVDKVSVDPANEKITTNLRIVSIEQQRFLAAHSLKQWWPSDAELSARYS</sequence>
<reference evidence="2" key="1">
    <citation type="journal article" date="2017" name="Front. Plant Sci.">
        <title>Climate Clever Clovers: New Paradigm to Reduce the Environmental Footprint of Ruminants by Breeding Low Methanogenic Forages Utilizing Haplotype Variation.</title>
        <authorList>
            <person name="Kaur P."/>
            <person name="Appels R."/>
            <person name="Bayer P.E."/>
            <person name="Keeble-Gagnere G."/>
            <person name="Wang J."/>
            <person name="Hirakawa H."/>
            <person name="Shirasawa K."/>
            <person name="Vercoe P."/>
            <person name="Stefanova K."/>
            <person name="Durmic Z."/>
            <person name="Nichols P."/>
            <person name="Revell C."/>
            <person name="Isobe S.N."/>
            <person name="Edwards D."/>
            <person name="Erskine W."/>
        </authorList>
    </citation>
    <scope>NUCLEOTIDE SEQUENCE [LARGE SCALE GENOMIC DNA]</scope>
    <source>
        <strain evidence="2">cv. Daliak</strain>
    </source>
</reference>
<dbReference type="AlphaFoldDB" id="A0A2Z6M987"/>
<dbReference type="Proteomes" id="UP000242715">
    <property type="component" value="Unassembled WGS sequence"/>
</dbReference>